<dbReference type="Proteomes" id="UP000244856">
    <property type="component" value="Unassembled WGS sequence"/>
</dbReference>
<reference evidence="1 2" key="1">
    <citation type="submission" date="2017-04" db="EMBL/GenBank/DDBJ databases">
        <title>Cronobacter sakazakii, ST83 Lineage Isolates.</title>
        <authorList>
            <person name="Chase H."/>
            <person name="Tall B."/>
            <person name="Gopinath G."/>
            <person name="Lehner A."/>
        </authorList>
    </citation>
    <scope>NUCLEOTIDE SEQUENCE [LARGE SCALE GENOMIC DNA]</scope>
    <source>
        <strain evidence="1 2">MOD1_Comp15</strain>
    </source>
</reference>
<dbReference type="EMBL" id="NCTU01000110">
    <property type="protein sequence ID" value="PUW00456.1"/>
    <property type="molecule type" value="Genomic_DNA"/>
</dbReference>
<evidence type="ECO:0000313" key="2">
    <source>
        <dbReference type="Proteomes" id="UP000244856"/>
    </source>
</evidence>
<accession>A0AA45BY19</accession>
<feature type="non-terminal residue" evidence="1">
    <location>
        <position position="153"/>
    </location>
</feature>
<sequence length="153" mass="17145">MDIKNEINHIQKRLLERVNVKNRSTLFTIIEAISQQAYAKGSFVVSQKNSTLAIKCDVTASTISRNLKKIKDKCADLIQIEQNRNVSEQFASLVFTLIPQEKGCLDVRPPLECQTVVSNGEQTEECNGDAEFHDIAESPSRSFSTHSVVYISN</sequence>
<proteinExistence type="predicted"/>
<dbReference type="AlphaFoldDB" id="A0AA45BY19"/>
<gene>
    <name evidence="1" type="ORF">B7T07_22750</name>
</gene>
<comment type="caution">
    <text evidence="1">The sequence shown here is derived from an EMBL/GenBank/DDBJ whole genome shotgun (WGS) entry which is preliminary data.</text>
</comment>
<evidence type="ECO:0000313" key="1">
    <source>
        <dbReference type="EMBL" id="PUW00456.1"/>
    </source>
</evidence>
<name>A0AA45BY19_CROSK</name>
<protein>
    <submittedName>
        <fullName evidence="1">Uncharacterized protein</fullName>
    </submittedName>
</protein>
<organism evidence="1 2">
    <name type="scientific">Cronobacter sakazakii</name>
    <name type="common">Enterobacter sakazakii</name>
    <dbReference type="NCBI Taxonomy" id="28141"/>
    <lineage>
        <taxon>Bacteria</taxon>
        <taxon>Pseudomonadati</taxon>
        <taxon>Pseudomonadota</taxon>
        <taxon>Gammaproteobacteria</taxon>
        <taxon>Enterobacterales</taxon>
        <taxon>Enterobacteriaceae</taxon>
        <taxon>Cronobacter</taxon>
    </lineage>
</organism>
<dbReference type="RefSeq" id="WP_207573313.1">
    <property type="nucleotide sequence ID" value="NZ_NCTU01000110.1"/>
</dbReference>